<feature type="domain" description="PAS" evidence="2">
    <location>
        <begin position="60"/>
        <end position="106"/>
    </location>
</feature>
<dbReference type="SUPFAM" id="SSF141868">
    <property type="entry name" value="EAL domain-like"/>
    <property type="match status" value="1"/>
</dbReference>
<dbReference type="GO" id="GO:0006355">
    <property type="term" value="P:regulation of DNA-templated transcription"/>
    <property type="evidence" value="ECO:0007669"/>
    <property type="project" value="InterPro"/>
</dbReference>
<dbReference type="InterPro" id="IPR043128">
    <property type="entry name" value="Rev_trsase/Diguanyl_cyclase"/>
</dbReference>
<reference evidence="5 6" key="1">
    <citation type="submission" date="2018-06" db="EMBL/GenBank/DDBJ databases">
        <authorList>
            <consortium name="Pathogen Informatics"/>
            <person name="Doyle S."/>
        </authorList>
    </citation>
    <scope>NUCLEOTIDE SEQUENCE [LARGE SCALE GENOMIC DNA]</scope>
    <source>
        <strain evidence="5 6">NCTC13291</strain>
    </source>
</reference>
<dbReference type="InterPro" id="IPR029787">
    <property type="entry name" value="Nucleotide_cyclase"/>
</dbReference>
<accession>A0A379MXU4</accession>
<dbReference type="Gene3D" id="3.30.450.20">
    <property type="entry name" value="PAS domain"/>
    <property type="match status" value="1"/>
</dbReference>
<dbReference type="EC" id="3.1.4.52" evidence="5"/>
<evidence type="ECO:0000313" key="5">
    <source>
        <dbReference type="EMBL" id="SUE39481.1"/>
    </source>
</evidence>
<dbReference type="SMART" id="SM00267">
    <property type="entry name" value="GGDEF"/>
    <property type="match status" value="1"/>
</dbReference>
<dbReference type="Gene3D" id="3.20.20.450">
    <property type="entry name" value="EAL domain"/>
    <property type="match status" value="1"/>
</dbReference>
<protein>
    <submittedName>
        <fullName evidence="5">Cyclic di-GMP phosphodiesterase Gmr</fullName>
        <ecNumber evidence="5">3.1.4.52</ecNumber>
    </submittedName>
</protein>
<evidence type="ECO:0000259" key="4">
    <source>
        <dbReference type="PROSITE" id="PS50887"/>
    </source>
</evidence>
<gene>
    <name evidence="5" type="primary">gmr_2</name>
    <name evidence="5" type="ORF">NCTC13291_01313</name>
</gene>
<dbReference type="CDD" id="cd01948">
    <property type="entry name" value="EAL"/>
    <property type="match status" value="1"/>
</dbReference>
<dbReference type="PANTHER" id="PTHR44757">
    <property type="entry name" value="DIGUANYLATE CYCLASE DGCP"/>
    <property type="match status" value="1"/>
</dbReference>
<keyword evidence="5" id="KW-0378">Hydrolase</keyword>
<evidence type="ECO:0000259" key="3">
    <source>
        <dbReference type="PROSITE" id="PS50883"/>
    </source>
</evidence>
<organism evidence="5 6">
    <name type="scientific">Roseomonas mucosa</name>
    <dbReference type="NCBI Taxonomy" id="207340"/>
    <lineage>
        <taxon>Bacteria</taxon>
        <taxon>Pseudomonadati</taxon>
        <taxon>Pseudomonadota</taxon>
        <taxon>Alphaproteobacteria</taxon>
        <taxon>Acetobacterales</taxon>
        <taxon>Roseomonadaceae</taxon>
        <taxon>Roseomonas</taxon>
    </lineage>
</organism>
<dbReference type="PROSITE" id="PS50883">
    <property type="entry name" value="EAL"/>
    <property type="match status" value="1"/>
</dbReference>
<dbReference type="CDD" id="cd00130">
    <property type="entry name" value="PAS"/>
    <property type="match status" value="1"/>
</dbReference>
<proteinExistence type="predicted"/>
<dbReference type="SMART" id="SM00091">
    <property type="entry name" value="PAS"/>
    <property type="match status" value="1"/>
</dbReference>
<dbReference type="SUPFAM" id="SSF55785">
    <property type="entry name" value="PYP-like sensor domain (PAS domain)"/>
    <property type="match status" value="1"/>
</dbReference>
<dbReference type="Pfam" id="PF00990">
    <property type="entry name" value="GGDEF"/>
    <property type="match status" value="1"/>
</dbReference>
<dbReference type="Proteomes" id="UP000254919">
    <property type="component" value="Unassembled WGS sequence"/>
</dbReference>
<feature type="domain" description="GGDEF" evidence="4">
    <location>
        <begin position="216"/>
        <end position="353"/>
    </location>
</feature>
<dbReference type="Pfam" id="PF00563">
    <property type="entry name" value="EAL"/>
    <property type="match status" value="1"/>
</dbReference>
<dbReference type="AlphaFoldDB" id="A0A379MXU4"/>
<dbReference type="InterPro" id="IPR035919">
    <property type="entry name" value="EAL_sf"/>
</dbReference>
<dbReference type="InterPro" id="IPR000160">
    <property type="entry name" value="GGDEF_dom"/>
</dbReference>
<dbReference type="PROSITE" id="PS50112">
    <property type="entry name" value="PAS"/>
    <property type="match status" value="1"/>
</dbReference>
<dbReference type="EMBL" id="UGVN01000001">
    <property type="protein sequence ID" value="SUE39481.1"/>
    <property type="molecule type" value="Genomic_DNA"/>
</dbReference>
<dbReference type="InterPro" id="IPR000014">
    <property type="entry name" value="PAS"/>
</dbReference>
<evidence type="ECO:0000256" key="1">
    <source>
        <dbReference type="SAM" id="MobiDB-lite"/>
    </source>
</evidence>
<dbReference type="InterPro" id="IPR001633">
    <property type="entry name" value="EAL_dom"/>
</dbReference>
<dbReference type="GO" id="GO:0071111">
    <property type="term" value="F:cyclic-guanylate-specific phosphodiesterase activity"/>
    <property type="evidence" value="ECO:0007669"/>
    <property type="project" value="UniProtKB-EC"/>
</dbReference>
<dbReference type="InterPro" id="IPR013767">
    <property type="entry name" value="PAS_fold"/>
</dbReference>
<evidence type="ECO:0000259" key="2">
    <source>
        <dbReference type="PROSITE" id="PS50112"/>
    </source>
</evidence>
<dbReference type="InterPro" id="IPR035965">
    <property type="entry name" value="PAS-like_dom_sf"/>
</dbReference>
<sequence length="613" mass="65206">MTSVTACRAQPACTGMADDAAGRPGEAQDAGTVPHGLAGAAASPPAATHPSPPADEDHAAAHRFQAVVDNVAEGIVVADATGRITYANRKMFGILGWAPEELLGRNVAILVNSQEAGQHHGYMARYRESRTPRVIGIGRETIARHRDGRPVPIHLSLSDVEMDGGQHFVAVIRDNTALHAAAARIERLAYVDELTGLPNHSRLREVLAAHLGQPDATATLLRLRMEGLDKIVAATGRPTGQEAVRAVARRIAPLLPGDALLARSEEEGFDILLTDPAAQTRAEALAARIGEAMEGMALAPGGTPLPALAIGLARAPEDGPSAEALLEAATVALLEARPQTPQGTSGQVRRFAAPMRTATRHRFALFQDLHRMLDGGPESGLFVEIQPRYTAAGKVLTGGEALMRWRRADGRLVPPAEFIPVAEETGMIRGLTDRLLEQVAPLLPKLAPGQRIGINLPPVCLANGHFAARLEERLAHCRTSGDRLVIEVTEGALAGEAAPVERNLMALRRIGCHIAIDDFGTGYSSLSRLRDLPIDELKIDRSFVRAAATSPRGADFLRAIAAMGQALGLHLVAEGVETEAELAMVRQVGCHEVQGWLWGRAMPVEHFLALPAA</sequence>
<feature type="domain" description="EAL" evidence="3">
    <location>
        <begin position="362"/>
        <end position="613"/>
    </location>
</feature>
<dbReference type="Pfam" id="PF00989">
    <property type="entry name" value="PAS"/>
    <property type="match status" value="1"/>
</dbReference>
<evidence type="ECO:0000313" key="6">
    <source>
        <dbReference type="Proteomes" id="UP000254919"/>
    </source>
</evidence>
<dbReference type="SUPFAM" id="SSF55073">
    <property type="entry name" value="Nucleotide cyclase"/>
    <property type="match status" value="1"/>
</dbReference>
<feature type="region of interest" description="Disordered" evidence="1">
    <location>
        <begin position="12"/>
        <end position="57"/>
    </location>
</feature>
<feature type="compositionally biased region" description="Low complexity" evidence="1">
    <location>
        <begin position="34"/>
        <end position="49"/>
    </location>
</feature>
<dbReference type="InterPro" id="IPR052155">
    <property type="entry name" value="Biofilm_reg_signaling"/>
</dbReference>
<dbReference type="SMART" id="SM00052">
    <property type="entry name" value="EAL"/>
    <property type="match status" value="1"/>
</dbReference>
<name>A0A379MXU4_9PROT</name>
<dbReference type="PROSITE" id="PS50887">
    <property type="entry name" value="GGDEF"/>
    <property type="match status" value="1"/>
</dbReference>
<dbReference type="PANTHER" id="PTHR44757:SF2">
    <property type="entry name" value="BIOFILM ARCHITECTURE MAINTENANCE PROTEIN MBAA"/>
    <property type="match status" value="1"/>
</dbReference>
<dbReference type="Gene3D" id="3.30.70.270">
    <property type="match status" value="1"/>
</dbReference>
<dbReference type="NCBIfam" id="TIGR00229">
    <property type="entry name" value="sensory_box"/>
    <property type="match status" value="1"/>
</dbReference>